<evidence type="ECO:0000256" key="1">
    <source>
        <dbReference type="SAM" id="Phobius"/>
    </source>
</evidence>
<feature type="transmembrane region" description="Helical" evidence="1">
    <location>
        <begin position="34"/>
        <end position="52"/>
    </location>
</feature>
<evidence type="ECO:0000313" key="3">
    <source>
        <dbReference type="Proteomes" id="UP000193920"/>
    </source>
</evidence>
<feature type="transmembrane region" description="Helical" evidence="1">
    <location>
        <begin position="7"/>
        <end position="28"/>
    </location>
</feature>
<proteinExistence type="predicted"/>
<dbReference type="AlphaFoldDB" id="A0A1Y2EM04"/>
<accession>A0A1Y2EM04</accession>
<keyword evidence="1" id="KW-0472">Membrane</keyword>
<name>A0A1Y2EM04_9FUNG</name>
<keyword evidence="1" id="KW-1133">Transmembrane helix</keyword>
<comment type="caution">
    <text evidence="2">The sequence shown here is derived from an EMBL/GenBank/DDBJ whole genome shotgun (WGS) entry which is preliminary data.</text>
</comment>
<dbReference type="Proteomes" id="UP000193920">
    <property type="component" value="Unassembled WGS sequence"/>
</dbReference>
<protein>
    <submittedName>
        <fullName evidence="2">Uncharacterized protein</fullName>
    </submittedName>
</protein>
<reference evidence="2 3" key="1">
    <citation type="submission" date="2016-08" db="EMBL/GenBank/DDBJ databases">
        <title>A Parts List for Fungal Cellulosomes Revealed by Comparative Genomics.</title>
        <authorList>
            <consortium name="DOE Joint Genome Institute"/>
            <person name="Haitjema C.H."/>
            <person name="Gilmore S.P."/>
            <person name="Henske J.K."/>
            <person name="Solomon K.V."/>
            <person name="De Groot R."/>
            <person name="Kuo A."/>
            <person name="Mondo S.J."/>
            <person name="Salamov A.A."/>
            <person name="Labutti K."/>
            <person name="Zhao Z."/>
            <person name="Chiniquy J."/>
            <person name="Barry K."/>
            <person name="Brewer H.M."/>
            <person name="Purvine S.O."/>
            <person name="Wright A.T."/>
            <person name="Boxma B."/>
            <person name="Van Alen T."/>
            <person name="Hackstein J.H."/>
            <person name="Baker S.E."/>
            <person name="Grigoriev I.V."/>
            <person name="O'Malley M.A."/>
        </authorList>
    </citation>
    <scope>NUCLEOTIDE SEQUENCE [LARGE SCALE GENOMIC DNA]</scope>
    <source>
        <strain evidence="2 3">G1</strain>
    </source>
</reference>
<gene>
    <name evidence="2" type="ORF">LY90DRAFT_190203</name>
</gene>
<evidence type="ECO:0000313" key="2">
    <source>
        <dbReference type="EMBL" id="ORY72620.1"/>
    </source>
</evidence>
<keyword evidence="1" id="KW-0812">Transmembrane</keyword>
<organism evidence="2 3">
    <name type="scientific">Neocallimastix californiae</name>
    <dbReference type="NCBI Taxonomy" id="1754190"/>
    <lineage>
        <taxon>Eukaryota</taxon>
        <taxon>Fungi</taxon>
        <taxon>Fungi incertae sedis</taxon>
        <taxon>Chytridiomycota</taxon>
        <taxon>Chytridiomycota incertae sedis</taxon>
        <taxon>Neocallimastigomycetes</taxon>
        <taxon>Neocallimastigales</taxon>
        <taxon>Neocallimastigaceae</taxon>
        <taxon>Neocallimastix</taxon>
    </lineage>
</organism>
<dbReference type="EMBL" id="MCOG01000038">
    <property type="protein sequence ID" value="ORY72620.1"/>
    <property type="molecule type" value="Genomic_DNA"/>
</dbReference>
<keyword evidence="3" id="KW-1185">Reference proteome</keyword>
<sequence length="53" mass="6860">MYFNIDFFFFILSLINYARLFLIFKYISKYILKFLYIYIYKLYYIFAIYLFIE</sequence>